<keyword evidence="2" id="KW-0812">Transmembrane</keyword>
<keyword evidence="2" id="KW-0472">Membrane</keyword>
<keyword evidence="2" id="KW-1133">Transmembrane helix</keyword>
<dbReference type="STRING" id="1802385.A2856_02510"/>
<feature type="transmembrane region" description="Helical" evidence="2">
    <location>
        <begin position="27"/>
        <end position="47"/>
    </location>
</feature>
<reference evidence="3 4" key="1">
    <citation type="journal article" date="2016" name="Nat. Commun.">
        <title>Thousands of microbial genomes shed light on interconnected biogeochemical processes in an aquifer system.</title>
        <authorList>
            <person name="Anantharaman K."/>
            <person name="Brown C.T."/>
            <person name="Hug L.A."/>
            <person name="Sharon I."/>
            <person name="Castelle C.J."/>
            <person name="Probst A.J."/>
            <person name="Thomas B.C."/>
            <person name="Singh A."/>
            <person name="Wilkins M.J."/>
            <person name="Karaoz U."/>
            <person name="Brodie E.L."/>
            <person name="Williams K.H."/>
            <person name="Hubbard S.S."/>
            <person name="Banfield J.F."/>
        </authorList>
    </citation>
    <scope>NUCLEOTIDE SEQUENCE [LARGE SCALE GENOMIC DNA]</scope>
</reference>
<evidence type="ECO:0000313" key="3">
    <source>
        <dbReference type="EMBL" id="OGL66539.1"/>
    </source>
</evidence>
<dbReference type="AlphaFoldDB" id="A0A1F7TKP5"/>
<gene>
    <name evidence="3" type="ORF">A2856_02510</name>
</gene>
<protein>
    <recommendedName>
        <fullName evidence="5">Cell division protein FtsL</fullName>
    </recommendedName>
</protein>
<evidence type="ECO:0000256" key="1">
    <source>
        <dbReference type="SAM" id="Coils"/>
    </source>
</evidence>
<evidence type="ECO:0008006" key="5">
    <source>
        <dbReference type="Google" id="ProtNLM"/>
    </source>
</evidence>
<accession>A0A1F7TKP5</accession>
<sequence>MNAISPTITHPTFGIVRATAAFFGRHVVAFNVLGFVAVLAMCATYIVQINGSVSAGYQLRELEVRIDELSLENEKLEISVRKAQSLSGLEKSVRMLGLVPSQSPHYVEAGLPSVALAR</sequence>
<feature type="coiled-coil region" evidence="1">
    <location>
        <begin position="59"/>
        <end position="86"/>
    </location>
</feature>
<proteinExistence type="predicted"/>
<comment type="caution">
    <text evidence="3">The sequence shown here is derived from an EMBL/GenBank/DDBJ whole genome shotgun (WGS) entry which is preliminary data.</text>
</comment>
<evidence type="ECO:0000256" key="2">
    <source>
        <dbReference type="SAM" id="Phobius"/>
    </source>
</evidence>
<organism evidence="3 4">
    <name type="scientific">Candidatus Uhrbacteria bacterium RIFCSPHIGHO2_01_FULL_63_20</name>
    <dbReference type="NCBI Taxonomy" id="1802385"/>
    <lineage>
        <taxon>Bacteria</taxon>
        <taxon>Candidatus Uhriibacteriota</taxon>
    </lineage>
</organism>
<evidence type="ECO:0000313" key="4">
    <source>
        <dbReference type="Proteomes" id="UP000177885"/>
    </source>
</evidence>
<dbReference type="EMBL" id="MGDT01000007">
    <property type="protein sequence ID" value="OGL66539.1"/>
    <property type="molecule type" value="Genomic_DNA"/>
</dbReference>
<dbReference type="Proteomes" id="UP000177885">
    <property type="component" value="Unassembled WGS sequence"/>
</dbReference>
<name>A0A1F7TKP5_9BACT</name>
<keyword evidence="1" id="KW-0175">Coiled coil</keyword>